<comment type="function">
    <text evidence="2">Decapping enzyme for NAD-capped RNAs: specifically hydrolyzes the nicotinamide adenine dinucleotide (NAD) cap from a subset of RNAs by removing the entire NAD moiety from the 5'-end of an NAD-capped RNA.</text>
</comment>
<dbReference type="OrthoDB" id="7871319at2759"/>
<accession>B3MQJ8</accession>
<keyword evidence="2" id="KW-0540">Nuclease</keyword>
<evidence type="ECO:0000313" key="4">
    <source>
        <dbReference type="EMBL" id="EDV44624.1"/>
    </source>
</evidence>
<dbReference type="EMBL" id="CH902621">
    <property type="protein sequence ID" value="EDV44624.1"/>
    <property type="molecule type" value="Genomic_DNA"/>
</dbReference>
<evidence type="ECO:0000259" key="3">
    <source>
        <dbReference type="Pfam" id="PF08652"/>
    </source>
</evidence>
<dbReference type="GO" id="GO:0005829">
    <property type="term" value="C:cytosol"/>
    <property type="evidence" value="ECO:0007669"/>
    <property type="project" value="TreeGrafter"/>
</dbReference>
<dbReference type="GO" id="GO:0046872">
    <property type="term" value="F:metal ion binding"/>
    <property type="evidence" value="ECO:0007669"/>
    <property type="project" value="UniProtKB-KW"/>
</dbReference>
<dbReference type="GO" id="GO:0004518">
    <property type="term" value="F:nuclease activity"/>
    <property type="evidence" value="ECO:0007669"/>
    <property type="project" value="UniProtKB-KW"/>
</dbReference>
<keyword evidence="5" id="KW-1185">Reference proteome</keyword>
<keyword evidence="2" id="KW-0547">Nucleotide-binding</keyword>
<evidence type="ECO:0000256" key="2">
    <source>
        <dbReference type="RuleBase" id="RU367113"/>
    </source>
</evidence>
<dbReference type="AlphaFoldDB" id="B3MQJ8"/>
<sequence>MEFTDIRLRSLLHYDPEAKSFSPSSTIKYFRMPEDHEYPLDLAKNYKNYVHRNNEYPGDFDMVQYYFEHVNKLEFIRQDYDVFCCRRLLIILINIPYLNFDKRESIEAFRVKGCIFLRLQTDHINVEAERSSYTFKARQLLLSDAPGQGIDMDAPIDERAQTYGMFSARLGQFRLLYSCEVPGVANTKKLGDLTDPKELEKCSLATIRVLKKPLSWRHTFRHYSWLLQNYFCGGSQLAVASFDQNGIVSKKIEVVSADDLIESKRSDLQSGFKKMNDFLEQIKQKLDKIDNPNVSLKFTFDKNKLVFDEAFKTDFVDYANQF</sequence>
<keyword evidence="2" id="KW-0378">Hydrolase</keyword>
<dbReference type="InterPro" id="IPR039039">
    <property type="entry name" value="RAI1-like_fam"/>
</dbReference>
<comment type="subcellular location">
    <subcellularLocation>
        <location evidence="2">Nucleus</location>
    </subcellularLocation>
</comment>
<dbReference type="PhylomeDB" id="B3MQJ8"/>
<organism evidence="4 5">
    <name type="scientific">Drosophila ananassae</name>
    <name type="common">Fruit fly</name>
    <dbReference type="NCBI Taxonomy" id="7217"/>
    <lineage>
        <taxon>Eukaryota</taxon>
        <taxon>Metazoa</taxon>
        <taxon>Ecdysozoa</taxon>
        <taxon>Arthropoda</taxon>
        <taxon>Hexapoda</taxon>
        <taxon>Insecta</taxon>
        <taxon>Pterygota</taxon>
        <taxon>Neoptera</taxon>
        <taxon>Endopterygota</taxon>
        <taxon>Diptera</taxon>
        <taxon>Brachycera</taxon>
        <taxon>Muscomorpha</taxon>
        <taxon>Ephydroidea</taxon>
        <taxon>Drosophilidae</taxon>
        <taxon>Drosophila</taxon>
        <taxon>Sophophora</taxon>
    </lineage>
</organism>
<dbReference type="InterPro" id="IPR013961">
    <property type="entry name" value="RAI1"/>
</dbReference>
<reference evidence="4 5" key="1">
    <citation type="journal article" date="2007" name="Nature">
        <title>Evolution of genes and genomes on the Drosophila phylogeny.</title>
        <authorList>
            <consortium name="Drosophila 12 Genomes Consortium"/>
            <person name="Clark A.G."/>
            <person name="Eisen M.B."/>
            <person name="Smith D.R."/>
            <person name="Bergman C.M."/>
            <person name="Oliver B."/>
            <person name="Markow T.A."/>
            <person name="Kaufman T.C."/>
            <person name="Kellis M."/>
            <person name="Gelbart W."/>
            <person name="Iyer V.N."/>
            <person name="Pollard D.A."/>
            <person name="Sackton T.B."/>
            <person name="Larracuente A.M."/>
            <person name="Singh N.D."/>
            <person name="Abad J.P."/>
            <person name="Abt D.N."/>
            <person name="Adryan B."/>
            <person name="Aguade M."/>
            <person name="Akashi H."/>
            <person name="Anderson W.W."/>
            <person name="Aquadro C.F."/>
            <person name="Ardell D.H."/>
            <person name="Arguello R."/>
            <person name="Artieri C.G."/>
            <person name="Barbash D.A."/>
            <person name="Barker D."/>
            <person name="Barsanti P."/>
            <person name="Batterham P."/>
            <person name="Batzoglou S."/>
            <person name="Begun D."/>
            <person name="Bhutkar A."/>
            <person name="Blanco E."/>
            <person name="Bosak S.A."/>
            <person name="Bradley R.K."/>
            <person name="Brand A.D."/>
            <person name="Brent M.R."/>
            <person name="Brooks A.N."/>
            <person name="Brown R.H."/>
            <person name="Butlin R.K."/>
            <person name="Caggese C."/>
            <person name="Calvi B.R."/>
            <person name="Bernardo de Carvalho A."/>
            <person name="Caspi A."/>
            <person name="Castrezana S."/>
            <person name="Celniker S.E."/>
            <person name="Chang J.L."/>
            <person name="Chapple C."/>
            <person name="Chatterji S."/>
            <person name="Chinwalla A."/>
            <person name="Civetta A."/>
            <person name="Clifton S.W."/>
            <person name="Comeron J.M."/>
            <person name="Costello J.C."/>
            <person name="Coyne J.A."/>
            <person name="Daub J."/>
            <person name="David R.G."/>
            <person name="Delcher A.L."/>
            <person name="Delehaunty K."/>
            <person name="Do C.B."/>
            <person name="Ebling H."/>
            <person name="Edwards K."/>
            <person name="Eickbush T."/>
            <person name="Evans J.D."/>
            <person name="Filipski A."/>
            <person name="Findeiss S."/>
            <person name="Freyhult E."/>
            <person name="Fulton L."/>
            <person name="Fulton R."/>
            <person name="Garcia A.C."/>
            <person name="Gardiner A."/>
            <person name="Garfield D.A."/>
            <person name="Garvin B.E."/>
            <person name="Gibson G."/>
            <person name="Gilbert D."/>
            <person name="Gnerre S."/>
            <person name="Godfrey J."/>
            <person name="Good R."/>
            <person name="Gotea V."/>
            <person name="Gravely B."/>
            <person name="Greenberg A.J."/>
            <person name="Griffiths-Jones S."/>
            <person name="Gross S."/>
            <person name="Guigo R."/>
            <person name="Gustafson E.A."/>
            <person name="Haerty W."/>
            <person name="Hahn M.W."/>
            <person name="Halligan D.L."/>
            <person name="Halpern A.L."/>
            <person name="Halter G.M."/>
            <person name="Han M.V."/>
            <person name="Heger A."/>
            <person name="Hillier L."/>
            <person name="Hinrichs A.S."/>
            <person name="Holmes I."/>
            <person name="Hoskins R.A."/>
            <person name="Hubisz M.J."/>
            <person name="Hultmark D."/>
            <person name="Huntley M.A."/>
            <person name="Jaffe D.B."/>
            <person name="Jagadeeshan S."/>
            <person name="Jeck W.R."/>
            <person name="Johnson J."/>
            <person name="Jones C.D."/>
            <person name="Jordan W.C."/>
            <person name="Karpen G.H."/>
            <person name="Kataoka E."/>
            <person name="Keightley P.D."/>
            <person name="Kheradpour P."/>
            <person name="Kirkness E.F."/>
            <person name="Koerich L.B."/>
            <person name="Kristiansen K."/>
            <person name="Kudrna D."/>
            <person name="Kulathinal R.J."/>
            <person name="Kumar S."/>
            <person name="Kwok R."/>
            <person name="Lander E."/>
            <person name="Langley C.H."/>
            <person name="Lapoint R."/>
            <person name="Lazzaro B.P."/>
            <person name="Lee S.J."/>
            <person name="Levesque L."/>
            <person name="Li R."/>
            <person name="Lin C.F."/>
            <person name="Lin M.F."/>
            <person name="Lindblad-Toh K."/>
            <person name="Llopart A."/>
            <person name="Long M."/>
            <person name="Low L."/>
            <person name="Lozovsky E."/>
            <person name="Lu J."/>
            <person name="Luo M."/>
            <person name="Machado C.A."/>
            <person name="Makalowski W."/>
            <person name="Marzo M."/>
            <person name="Matsuda M."/>
            <person name="Matzkin L."/>
            <person name="McAllister B."/>
            <person name="McBride C.S."/>
            <person name="McKernan B."/>
            <person name="McKernan K."/>
            <person name="Mendez-Lago M."/>
            <person name="Minx P."/>
            <person name="Mollenhauer M.U."/>
            <person name="Montooth K."/>
            <person name="Mount S.M."/>
            <person name="Mu X."/>
            <person name="Myers E."/>
            <person name="Negre B."/>
            <person name="Newfeld S."/>
            <person name="Nielsen R."/>
            <person name="Noor M.A."/>
            <person name="O'Grady P."/>
            <person name="Pachter L."/>
            <person name="Papaceit M."/>
            <person name="Parisi M.J."/>
            <person name="Parisi M."/>
            <person name="Parts L."/>
            <person name="Pedersen J.S."/>
            <person name="Pesole G."/>
            <person name="Phillippy A.M."/>
            <person name="Ponting C.P."/>
            <person name="Pop M."/>
            <person name="Porcelli D."/>
            <person name="Powell J.R."/>
            <person name="Prohaska S."/>
            <person name="Pruitt K."/>
            <person name="Puig M."/>
            <person name="Quesneville H."/>
            <person name="Ram K.R."/>
            <person name="Rand D."/>
            <person name="Rasmussen M.D."/>
            <person name="Reed L.K."/>
            <person name="Reenan R."/>
            <person name="Reily A."/>
            <person name="Remington K.A."/>
            <person name="Rieger T.T."/>
            <person name="Ritchie M.G."/>
            <person name="Robin C."/>
            <person name="Rogers Y.H."/>
            <person name="Rohde C."/>
            <person name="Rozas J."/>
            <person name="Rubenfield M.J."/>
            <person name="Ruiz A."/>
            <person name="Russo S."/>
            <person name="Salzberg S.L."/>
            <person name="Sanchez-Gracia A."/>
            <person name="Saranga D.J."/>
            <person name="Sato H."/>
            <person name="Schaeffer S.W."/>
            <person name="Schatz M.C."/>
            <person name="Schlenke T."/>
            <person name="Schwartz R."/>
            <person name="Segarra C."/>
            <person name="Singh R.S."/>
            <person name="Sirot L."/>
            <person name="Sirota M."/>
            <person name="Sisneros N.B."/>
            <person name="Smith C.D."/>
            <person name="Smith T.F."/>
            <person name="Spieth J."/>
            <person name="Stage D.E."/>
            <person name="Stark A."/>
            <person name="Stephan W."/>
            <person name="Strausberg R.L."/>
            <person name="Strempel S."/>
            <person name="Sturgill D."/>
            <person name="Sutton G."/>
            <person name="Sutton G.G."/>
            <person name="Tao W."/>
            <person name="Teichmann S."/>
            <person name="Tobari Y.N."/>
            <person name="Tomimura Y."/>
            <person name="Tsolas J.M."/>
            <person name="Valente V.L."/>
            <person name="Venter E."/>
            <person name="Venter J.C."/>
            <person name="Vicario S."/>
            <person name="Vieira F.G."/>
            <person name="Vilella A.J."/>
            <person name="Villasante A."/>
            <person name="Walenz B."/>
            <person name="Wang J."/>
            <person name="Wasserman M."/>
            <person name="Watts T."/>
            <person name="Wilson D."/>
            <person name="Wilson R.K."/>
            <person name="Wing R.A."/>
            <person name="Wolfner M.F."/>
            <person name="Wong A."/>
            <person name="Wong G.K."/>
            <person name="Wu C.I."/>
            <person name="Wu G."/>
            <person name="Yamamoto D."/>
            <person name="Yang H.P."/>
            <person name="Yang S.P."/>
            <person name="Yorke J.A."/>
            <person name="Yoshida K."/>
            <person name="Zdobnov E."/>
            <person name="Zhang P."/>
            <person name="Zhang Y."/>
            <person name="Zimin A.V."/>
            <person name="Baldwin J."/>
            <person name="Abdouelleil A."/>
            <person name="Abdulkadir J."/>
            <person name="Abebe A."/>
            <person name="Abera B."/>
            <person name="Abreu J."/>
            <person name="Acer S.C."/>
            <person name="Aftuck L."/>
            <person name="Alexander A."/>
            <person name="An P."/>
            <person name="Anderson E."/>
            <person name="Anderson S."/>
            <person name="Arachi H."/>
            <person name="Azer M."/>
            <person name="Bachantsang P."/>
            <person name="Barry A."/>
            <person name="Bayul T."/>
            <person name="Berlin A."/>
            <person name="Bessette D."/>
            <person name="Bloom T."/>
            <person name="Blye J."/>
            <person name="Boguslavskiy L."/>
            <person name="Bonnet C."/>
            <person name="Boukhgalter B."/>
            <person name="Bourzgui I."/>
            <person name="Brown A."/>
            <person name="Cahill P."/>
            <person name="Channer S."/>
            <person name="Cheshatsang Y."/>
            <person name="Chuda L."/>
            <person name="Citroen M."/>
            <person name="Collymore A."/>
            <person name="Cooke P."/>
            <person name="Costello M."/>
            <person name="D'Aco K."/>
            <person name="Daza R."/>
            <person name="De Haan G."/>
            <person name="DeGray S."/>
            <person name="DeMaso C."/>
            <person name="Dhargay N."/>
            <person name="Dooley K."/>
            <person name="Dooley E."/>
            <person name="Doricent M."/>
            <person name="Dorje P."/>
            <person name="Dorjee K."/>
            <person name="Dupes A."/>
            <person name="Elong R."/>
            <person name="Falk J."/>
            <person name="Farina A."/>
            <person name="Faro S."/>
            <person name="Ferguson D."/>
            <person name="Fisher S."/>
            <person name="Foley C.D."/>
            <person name="Franke A."/>
            <person name="Friedrich D."/>
            <person name="Gadbois L."/>
            <person name="Gearin G."/>
            <person name="Gearin C.R."/>
            <person name="Giannoukos G."/>
            <person name="Goode T."/>
            <person name="Graham J."/>
            <person name="Grandbois E."/>
            <person name="Grewal S."/>
            <person name="Gyaltsen K."/>
            <person name="Hafez N."/>
            <person name="Hagos B."/>
            <person name="Hall J."/>
            <person name="Henson C."/>
            <person name="Hollinger A."/>
            <person name="Honan T."/>
            <person name="Huard M.D."/>
            <person name="Hughes L."/>
            <person name="Hurhula B."/>
            <person name="Husby M.E."/>
            <person name="Kamat A."/>
            <person name="Kanga B."/>
            <person name="Kashin S."/>
            <person name="Khazanovich D."/>
            <person name="Kisner P."/>
            <person name="Lance K."/>
            <person name="Lara M."/>
            <person name="Lee W."/>
            <person name="Lennon N."/>
            <person name="Letendre F."/>
            <person name="LeVine R."/>
            <person name="Lipovsky A."/>
            <person name="Liu X."/>
            <person name="Liu J."/>
            <person name="Liu S."/>
            <person name="Lokyitsang T."/>
            <person name="Lokyitsang Y."/>
            <person name="Lubonja R."/>
            <person name="Lui A."/>
            <person name="MacDonald P."/>
            <person name="Magnisalis V."/>
            <person name="Maru K."/>
            <person name="Matthews C."/>
            <person name="McCusker W."/>
            <person name="McDonough S."/>
            <person name="Mehta T."/>
            <person name="Meldrim J."/>
            <person name="Meneus L."/>
            <person name="Mihai O."/>
            <person name="Mihalev A."/>
            <person name="Mihova T."/>
            <person name="Mittelman R."/>
            <person name="Mlenga V."/>
            <person name="Montmayeur A."/>
            <person name="Mulrain L."/>
            <person name="Navidi A."/>
            <person name="Naylor J."/>
            <person name="Negash T."/>
            <person name="Nguyen T."/>
            <person name="Nguyen N."/>
            <person name="Nicol R."/>
            <person name="Norbu C."/>
            <person name="Norbu N."/>
            <person name="Novod N."/>
            <person name="O'Neill B."/>
            <person name="Osman S."/>
            <person name="Markiewicz E."/>
            <person name="Oyono O.L."/>
            <person name="Patti C."/>
            <person name="Phunkhang P."/>
            <person name="Pierre F."/>
            <person name="Priest M."/>
            <person name="Raghuraman S."/>
            <person name="Rege F."/>
            <person name="Reyes R."/>
            <person name="Rise C."/>
            <person name="Rogov P."/>
            <person name="Ross K."/>
            <person name="Ryan E."/>
            <person name="Settipalli S."/>
            <person name="Shea T."/>
            <person name="Sherpa N."/>
            <person name="Shi L."/>
            <person name="Shih D."/>
            <person name="Sparrow T."/>
            <person name="Spaulding J."/>
            <person name="Stalker J."/>
            <person name="Stange-Thomann N."/>
            <person name="Stavropoulos S."/>
            <person name="Stone C."/>
            <person name="Strader C."/>
            <person name="Tesfaye S."/>
            <person name="Thomson T."/>
            <person name="Thoulutsang Y."/>
            <person name="Thoulutsang D."/>
            <person name="Topham K."/>
            <person name="Topping I."/>
            <person name="Tsamla T."/>
            <person name="Vassiliev H."/>
            <person name="Vo A."/>
            <person name="Wangchuk T."/>
            <person name="Wangdi T."/>
            <person name="Weiand M."/>
            <person name="Wilkinson J."/>
            <person name="Wilson A."/>
            <person name="Yadav S."/>
            <person name="Young G."/>
            <person name="Yu Q."/>
            <person name="Zembek L."/>
            <person name="Zhong D."/>
            <person name="Zimmer A."/>
            <person name="Zwirko Z."/>
            <person name="Jaffe D.B."/>
            <person name="Alvarez P."/>
            <person name="Brockman W."/>
            <person name="Butler J."/>
            <person name="Chin C."/>
            <person name="Gnerre S."/>
            <person name="Grabherr M."/>
            <person name="Kleber M."/>
            <person name="Mauceli E."/>
            <person name="MacCallum I."/>
        </authorList>
    </citation>
    <scope>NUCLEOTIDE SEQUENCE [LARGE SCALE GENOMIC DNA]</scope>
    <source>
        <strain evidence="5">Tucson 14024-0371.13</strain>
    </source>
</reference>
<dbReference type="GO" id="GO:0034353">
    <property type="term" value="F:mRNA 5'-diphosphatase activity"/>
    <property type="evidence" value="ECO:0007669"/>
    <property type="project" value="TreeGrafter"/>
</dbReference>
<dbReference type="GO" id="GO:0000956">
    <property type="term" value="P:nuclear-transcribed mRNA catabolic process"/>
    <property type="evidence" value="ECO:0007669"/>
    <property type="project" value="TreeGrafter"/>
</dbReference>
<comment type="similarity">
    <text evidence="1 2">Belongs to the DXO/Dom3Z family.</text>
</comment>
<dbReference type="GO" id="GO:0003723">
    <property type="term" value="F:RNA binding"/>
    <property type="evidence" value="ECO:0007669"/>
    <property type="project" value="UniProtKB-KW"/>
</dbReference>
<evidence type="ECO:0000256" key="1">
    <source>
        <dbReference type="ARBA" id="ARBA00006562"/>
    </source>
</evidence>
<dbReference type="GO" id="GO:0110155">
    <property type="term" value="P:NAD-cap decapping"/>
    <property type="evidence" value="ECO:0007669"/>
    <property type="project" value="TreeGrafter"/>
</dbReference>
<dbReference type="Proteomes" id="UP000007801">
    <property type="component" value="Unassembled WGS sequence"/>
</dbReference>
<dbReference type="EC" id="3.6.1.-" evidence="2"/>
<dbReference type="HOGENOM" id="CLU_866747_0_0_1"/>
<dbReference type="PANTHER" id="PTHR12395:SF9">
    <property type="entry name" value="DECAPPING AND EXORIBONUCLEASE PROTEIN"/>
    <property type="match status" value="1"/>
</dbReference>
<dbReference type="PANTHER" id="PTHR12395">
    <property type="entry name" value="DOM-3 RELATED"/>
    <property type="match status" value="1"/>
</dbReference>
<comment type="cofactor">
    <cofactor evidence="2">
        <name>a divalent metal cation</name>
        <dbReference type="ChEBI" id="CHEBI:60240"/>
    </cofactor>
</comment>
<name>B3MQJ8_DROAN</name>
<dbReference type="InParanoid" id="B3MQJ8"/>
<keyword evidence="2" id="KW-0479">Metal-binding</keyword>
<gene>
    <name evidence="4" type="primary">Dana\GF20455</name>
    <name evidence="4" type="synonym">dana_GLEANR_2861</name>
    <name evidence="4" type="ORF">GF20455</name>
</gene>
<feature type="domain" description="RAI1-like" evidence="3">
    <location>
        <begin position="15"/>
        <end position="305"/>
    </location>
</feature>
<protein>
    <recommendedName>
        <fullName evidence="2">Decapping nuclease</fullName>
        <ecNumber evidence="2">3.6.1.-</ecNumber>
    </recommendedName>
</protein>
<dbReference type="GO" id="GO:0005634">
    <property type="term" value="C:nucleus"/>
    <property type="evidence" value="ECO:0007669"/>
    <property type="project" value="UniProtKB-SubCell"/>
</dbReference>
<dbReference type="OMA" id="FDPESHK"/>
<keyword evidence="2" id="KW-0694">RNA-binding</keyword>
<proteinExistence type="inferred from homology"/>
<keyword evidence="2" id="KW-0539">Nucleus</keyword>
<evidence type="ECO:0000313" key="5">
    <source>
        <dbReference type="Proteomes" id="UP000007801"/>
    </source>
</evidence>
<dbReference type="Pfam" id="PF08652">
    <property type="entry name" value="RAI1"/>
    <property type="match status" value="1"/>
</dbReference>
<dbReference type="GO" id="GO:0000166">
    <property type="term" value="F:nucleotide binding"/>
    <property type="evidence" value="ECO:0007669"/>
    <property type="project" value="UniProtKB-KW"/>
</dbReference>